<dbReference type="PATRIC" id="fig|1008153.3.peg.3106"/>
<sequence>MSRSDGTTADEQSDTNARLDRLEHEMLRTDSLEMAAVRRLLHGLSDSSVETDPIAKVDTIVERIETLETEVHQLRAQLRAQRTQSKGSKKERAKRLARNEILRQITQKTNPIGEGGSVDVPTVITMGRGIGVEFTHKTVGDAFHALTTEWDAFELQAGSGTKEGANKRLVATKKTIPDALWEVYEAETGEEASEENAFAESSDHITESH</sequence>
<dbReference type="EMBL" id="LTAZ01000011">
    <property type="protein sequence ID" value="KYH24908.1"/>
    <property type="molecule type" value="Genomic_DNA"/>
</dbReference>
<dbReference type="AlphaFoldDB" id="A0A151AB34"/>
<accession>A0A151AB34</accession>
<dbReference type="RefSeq" id="WP_066384118.1">
    <property type="nucleotide sequence ID" value="NZ_LTAZ01000011.1"/>
</dbReference>
<protein>
    <submittedName>
        <fullName evidence="3">Uncharacterized protein</fullName>
    </submittedName>
</protein>
<feature type="region of interest" description="Disordered" evidence="2">
    <location>
        <begin position="186"/>
        <end position="209"/>
    </location>
</feature>
<dbReference type="Proteomes" id="UP000075321">
    <property type="component" value="Unassembled WGS sequence"/>
</dbReference>
<dbReference type="OrthoDB" id="377095at2157"/>
<feature type="compositionally biased region" description="Polar residues" evidence="2">
    <location>
        <begin position="1"/>
        <end position="16"/>
    </location>
</feature>
<keyword evidence="4" id="KW-1185">Reference proteome</keyword>
<evidence type="ECO:0000313" key="3">
    <source>
        <dbReference type="EMBL" id="KYH24908.1"/>
    </source>
</evidence>
<gene>
    <name evidence="3" type="ORF">HAPAU_30000</name>
</gene>
<evidence type="ECO:0000256" key="1">
    <source>
        <dbReference type="SAM" id="Coils"/>
    </source>
</evidence>
<proteinExistence type="predicted"/>
<organism evidence="3 4">
    <name type="scientific">Halalkalicoccus paucihalophilus</name>
    <dbReference type="NCBI Taxonomy" id="1008153"/>
    <lineage>
        <taxon>Archaea</taxon>
        <taxon>Methanobacteriati</taxon>
        <taxon>Methanobacteriota</taxon>
        <taxon>Stenosarchaea group</taxon>
        <taxon>Halobacteria</taxon>
        <taxon>Halobacteriales</taxon>
        <taxon>Halococcaceae</taxon>
        <taxon>Halalkalicoccus</taxon>
    </lineage>
</organism>
<name>A0A151AB34_9EURY</name>
<keyword evidence="1" id="KW-0175">Coiled coil</keyword>
<evidence type="ECO:0000313" key="4">
    <source>
        <dbReference type="Proteomes" id="UP000075321"/>
    </source>
</evidence>
<feature type="region of interest" description="Disordered" evidence="2">
    <location>
        <begin position="1"/>
        <end position="20"/>
    </location>
</feature>
<feature type="coiled-coil region" evidence="1">
    <location>
        <begin position="57"/>
        <end position="84"/>
    </location>
</feature>
<reference evidence="3 4" key="1">
    <citation type="submission" date="2016-02" db="EMBL/GenBank/DDBJ databases">
        <title>Genome sequence of Halalkalicoccus paucihalophilus DSM 24557.</title>
        <authorList>
            <person name="Poehlein A."/>
            <person name="Daniel R."/>
        </authorList>
    </citation>
    <scope>NUCLEOTIDE SEQUENCE [LARGE SCALE GENOMIC DNA]</scope>
    <source>
        <strain evidence="3 4">DSM 24557</strain>
    </source>
</reference>
<evidence type="ECO:0000256" key="2">
    <source>
        <dbReference type="SAM" id="MobiDB-lite"/>
    </source>
</evidence>
<comment type="caution">
    <text evidence="3">The sequence shown here is derived from an EMBL/GenBank/DDBJ whole genome shotgun (WGS) entry which is preliminary data.</text>
</comment>